<evidence type="ECO:0000256" key="5">
    <source>
        <dbReference type="PROSITE-ProRule" id="PRU01248"/>
    </source>
</evidence>
<dbReference type="Pfam" id="PF13356">
    <property type="entry name" value="Arm-DNA-bind_3"/>
    <property type="match status" value="1"/>
</dbReference>
<proteinExistence type="inferred from homology"/>
<dbReference type="PANTHER" id="PTHR30629:SF9">
    <property type="entry name" value="PROTEIN INTB-RELATED"/>
    <property type="match status" value="1"/>
</dbReference>
<sequence length="420" mass="48037">MSLTSAKIRTLKPSDKPFKVSDSHGLYLRVKPGGSRHWYLKYRISGKESRIALGTYPAISLSDARQQREGIRKMLALNINPVQQRAAVRGSRTPEKVFKNVALAWHKSNRKWSQNTADRLLASLNNHIFPVIGNLPVSELKPRHFIDLLKGIEEKGLLEVASRTRQHLSNIMRHAVHQELIDTNPAANLGGVTTPPVRRHYPALPLERLPELLERIGAYHQGRELTRHAVLLMLHVFIRSSELRFARWSEIDFTNRVWTIPATREPIIGVRYSGRGAKMRMPHIVPLSEQCIAILKQIKDITGNNELIFPGDHNPYKPMCENTVNKALRVMGYDTKKDICGHGFRAMACSALMESGLWAKDAVERQMSHQERNTVRMAYIHKAEHLEARKAMMQWWSDYLEACRESYAPPYTIGKNKFIP</sequence>
<comment type="caution">
    <text evidence="8">The sequence shown here is derived from an EMBL/GenBank/DDBJ whole genome shotgun (WGS) entry which is preliminary data.</text>
</comment>
<dbReference type="InterPro" id="IPR050808">
    <property type="entry name" value="Phage_Integrase"/>
</dbReference>
<keyword evidence="2" id="KW-0229">DNA integration</keyword>
<name>A0AAN3PVW8_ECOLX</name>
<dbReference type="PROSITE" id="PS51898">
    <property type="entry name" value="TYR_RECOMBINASE"/>
    <property type="match status" value="1"/>
</dbReference>
<dbReference type="AlphaFoldDB" id="A0AAN3PVW8"/>
<dbReference type="Gene3D" id="1.10.150.130">
    <property type="match status" value="1"/>
</dbReference>
<evidence type="ECO:0000256" key="3">
    <source>
        <dbReference type="ARBA" id="ARBA00023125"/>
    </source>
</evidence>
<dbReference type="GO" id="GO:0003677">
    <property type="term" value="F:DNA binding"/>
    <property type="evidence" value="ECO:0007669"/>
    <property type="project" value="UniProtKB-UniRule"/>
</dbReference>
<dbReference type="InterPro" id="IPR038488">
    <property type="entry name" value="Integrase_DNA-bd_sf"/>
</dbReference>
<dbReference type="Gene3D" id="1.10.443.10">
    <property type="entry name" value="Intergrase catalytic core"/>
    <property type="match status" value="1"/>
</dbReference>
<accession>A0AAN3PVW8</accession>
<dbReference type="PANTHER" id="PTHR30629">
    <property type="entry name" value="PROPHAGE INTEGRASE"/>
    <property type="match status" value="1"/>
</dbReference>
<evidence type="ECO:0000313" key="9">
    <source>
        <dbReference type="Proteomes" id="UP000600030"/>
    </source>
</evidence>
<gene>
    <name evidence="8" type="ORF">GTP92_02000</name>
</gene>
<protein>
    <submittedName>
        <fullName evidence="8">Tyrosine-type recombinase/integrase</fullName>
    </submittedName>
</protein>
<keyword evidence="4" id="KW-0233">DNA recombination</keyword>
<dbReference type="InterPro" id="IPR011010">
    <property type="entry name" value="DNA_brk_join_enz"/>
</dbReference>
<dbReference type="SUPFAM" id="SSF56349">
    <property type="entry name" value="DNA breaking-rejoining enzymes"/>
    <property type="match status" value="1"/>
</dbReference>
<dbReference type="RefSeq" id="WP_096153701.1">
    <property type="nucleotide sequence ID" value="NZ_BKCB01000023.1"/>
</dbReference>
<evidence type="ECO:0000256" key="1">
    <source>
        <dbReference type="ARBA" id="ARBA00008857"/>
    </source>
</evidence>
<organism evidence="8 9">
    <name type="scientific">Escherichia coli</name>
    <dbReference type="NCBI Taxonomy" id="562"/>
    <lineage>
        <taxon>Bacteria</taxon>
        <taxon>Pseudomonadati</taxon>
        <taxon>Pseudomonadota</taxon>
        <taxon>Gammaproteobacteria</taxon>
        <taxon>Enterobacterales</taxon>
        <taxon>Enterobacteriaceae</taxon>
        <taxon>Escherichia</taxon>
    </lineage>
</organism>
<dbReference type="InterPro" id="IPR002104">
    <property type="entry name" value="Integrase_catalytic"/>
</dbReference>
<dbReference type="GO" id="GO:0006310">
    <property type="term" value="P:DNA recombination"/>
    <property type="evidence" value="ECO:0007669"/>
    <property type="project" value="UniProtKB-KW"/>
</dbReference>
<keyword evidence="3 5" id="KW-0238">DNA-binding</keyword>
<dbReference type="Pfam" id="PF00589">
    <property type="entry name" value="Phage_integrase"/>
    <property type="match status" value="1"/>
</dbReference>
<evidence type="ECO:0000256" key="4">
    <source>
        <dbReference type="ARBA" id="ARBA00023172"/>
    </source>
</evidence>
<reference evidence="8" key="1">
    <citation type="submission" date="2020-01" db="EMBL/GenBank/DDBJ databases">
        <authorList>
            <consortium name="GenomeTrakr network: Whole genome sequencing for foodborne pathogen traceback"/>
        </authorList>
    </citation>
    <scope>NUCLEOTIDE SEQUENCE</scope>
    <source>
        <strain evidence="8">PSU-2311</strain>
    </source>
</reference>
<dbReference type="InterPro" id="IPR053876">
    <property type="entry name" value="Phage_int_M"/>
</dbReference>
<dbReference type="Gene3D" id="3.30.160.390">
    <property type="entry name" value="Integrase, DNA-binding domain"/>
    <property type="match status" value="1"/>
</dbReference>
<dbReference type="PROSITE" id="PS51900">
    <property type="entry name" value="CB"/>
    <property type="match status" value="1"/>
</dbReference>
<dbReference type="InterPro" id="IPR010998">
    <property type="entry name" value="Integrase_recombinase_N"/>
</dbReference>
<dbReference type="GO" id="GO:0015074">
    <property type="term" value="P:DNA integration"/>
    <property type="evidence" value="ECO:0007669"/>
    <property type="project" value="UniProtKB-KW"/>
</dbReference>
<dbReference type="Pfam" id="PF22022">
    <property type="entry name" value="Phage_int_M"/>
    <property type="match status" value="1"/>
</dbReference>
<dbReference type="CDD" id="cd00801">
    <property type="entry name" value="INT_P4_C"/>
    <property type="match status" value="1"/>
</dbReference>
<dbReference type="EMBL" id="AAXDPX010000001">
    <property type="protein sequence ID" value="EGO6677114.1"/>
    <property type="molecule type" value="Genomic_DNA"/>
</dbReference>
<evidence type="ECO:0000259" key="6">
    <source>
        <dbReference type="PROSITE" id="PS51898"/>
    </source>
</evidence>
<comment type="similarity">
    <text evidence="1">Belongs to the 'phage' integrase family.</text>
</comment>
<dbReference type="Proteomes" id="UP000600030">
    <property type="component" value="Unassembled WGS sequence"/>
</dbReference>
<evidence type="ECO:0000313" key="8">
    <source>
        <dbReference type="EMBL" id="EGO6677114.1"/>
    </source>
</evidence>
<dbReference type="InterPro" id="IPR025166">
    <property type="entry name" value="Integrase_DNA_bind_dom"/>
</dbReference>
<dbReference type="InterPro" id="IPR013762">
    <property type="entry name" value="Integrase-like_cat_sf"/>
</dbReference>
<feature type="domain" description="Tyr recombinase" evidence="6">
    <location>
        <begin position="199"/>
        <end position="393"/>
    </location>
</feature>
<evidence type="ECO:0000256" key="2">
    <source>
        <dbReference type="ARBA" id="ARBA00022908"/>
    </source>
</evidence>
<dbReference type="InterPro" id="IPR044068">
    <property type="entry name" value="CB"/>
</dbReference>
<evidence type="ECO:0000259" key="7">
    <source>
        <dbReference type="PROSITE" id="PS51900"/>
    </source>
</evidence>
<feature type="domain" description="Core-binding (CB)" evidence="7">
    <location>
        <begin position="96"/>
        <end position="176"/>
    </location>
</feature>